<protein>
    <submittedName>
        <fullName evidence="1">Leucine-rich repeat-containing protein</fullName>
    </submittedName>
</protein>
<feature type="non-terminal residue" evidence="1">
    <location>
        <position position="178"/>
    </location>
</feature>
<dbReference type="EMBL" id="GEMB01005985">
    <property type="protein sequence ID" value="JAR97339.1"/>
    <property type="molecule type" value="Transcribed_RNA"/>
</dbReference>
<feature type="non-terminal residue" evidence="1">
    <location>
        <position position="1"/>
    </location>
</feature>
<reference evidence="1" key="1">
    <citation type="submission" date="2016-04" db="EMBL/GenBank/DDBJ databases">
        <authorList>
            <person name="Calderon-Fernandez G.M.Sr."/>
        </authorList>
    </citation>
    <scope>NUCLEOTIDE SEQUENCE</scope>
    <source>
        <strain evidence="1">Int1</strain>
        <tissue evidence="1">Integument</tissue>
    </source>
</reference>
<proteinExistence type="predicted"/>
<evidence type="ECO:0000313" key="1">
    <source>
        <dbReference type="EMBL" id="JAR97339.1"/>
    </source>
</evidence>
<reference evidence="1" key="2">
    <citation type="journal article" date="2017" name="J. Med. Entomol.">
        <title>Transcriptome Analysis of the Triatoma infestans (Hemiptera: Reduviidae) Integument.</title>
        <authorList>
            <person name="Calderon-Fernandez G.M."/>
            <person name="Moriconi D.E."/>
            <person name="Dulbecco A.B."/>
            <person name="Juarez M.P."/>
        </authorList>
    </citation>
    <scope>NUCLEOTIDE SEQUENCE</scope>
    <source>
        <strain evidence="1">Int1</strain>
        <tissue evidence="1">Integument</tissue>
    </source>
</reference>
<organism evidence="1">
    <name type="scientific">Triatoma infestans</name>
    <name type="common">Assassin bug</name>
    <dbReference type="NCBI Taxonomy" id="30076"/>
    <lineage>
        <taxon>Eukaryota</taxon>
        <taxon>Metazoa</taxon>
        <taxon>Ecdysozoa</taxon>
        <taxon>Arthropoda</taxon>
        <taxon>Hexapoda</taxon>
        <taxon>Insecta</taxon>
        <taxon>Pterygota</taxon>
        <taxon>Neoptera</taxon>
        <taxon>Paraneoptera</taxon>
        <taxon>Hemiptera</taxon>
        <taxon>Heteroptera</taxon>
        <taxon>Panheteroptera</taxon>
        <taxon>Cimicomorpha</taxon>
        <taxon>Reduviidae</taxon>
        <taxon>Triatominae</taxon>
        <taxon>Triatoma</taxon>
    </lineage>
</organism>
<name>A0A170W9Q2_TRIIF</name>
<dbReference type="AlphaFoldDB" id="A0A170W9Q2"/>
<sequence>RTCALTQSIQQYQRELASVRIWNQELEEQLATDIPPVIKEQQQKLREEAKLTESQLYHFLQLAEQQKQESVELEQRLNKALDSIKSVQEGVLGDTLTLPKVPSAEKIPDEAGDLPPMKTYGEDEVQALKDKLRECVQNESKLQRMLKDERIKTTALEYHLKAAVEGKEEEPQNQENKN</sequence>
<accession>A0A170W9Q2</accession>